<dbReference type="Gene3D" id="3.40.50.300">
    <property type="entry name" value="P-loop containing nucleotide triphosphate hydrolases"/>
    <property type="match status" value="1"/>
</dbReference>
<evidence type="ECO:0000256" key="3">
    <source>
        <dbReference type="ARBA" id="ARBA00022723"/>
    </source>
</evidence>
<evidence type="ECO:0000256" key="1">
    <source>
        <dbReference type="ARBA" id="ARBA00001946"/>
    </source>
</evidence>
<dbReference type="SUPFAM" id="SSF52540">
    <property type="entry name" value="P-loop containing nucleoside triphosphate hydrolases"/>
    <property type="match status" value="1"/>
</dbReference>
<dbReference type="Pfam" id="PF00719">
    <property type="entry name" value="Pyrophosphatase"/>
    <property type="match status" value="1"/>
</dbReference>
<dbReference type="Pfam" id="PF13671">
    <property type="entry name" value="AAA_33"/>
    <property type="match status" value="1"/>
</dbReference>
<comment type="caution">
    <text evidence="6">The sequence shown here is derived from an EMBL/GenBank/DDBJ whole genome shotgun (WGS) entry which is preliminary data.</text>
</comment>
<keyword evidence="4" id="KW-0378">Hydrolase</keyword>
<dbReference type="GO" id="GO:0005737">
    <property type="term" value="C:cytoplasm"/>
    <property type="evidence" value="ECO:0007669"/>
    <property type="project" value="InterPro"/>
</dbReference>
<reference evidence="6" key="2">
    <citation type="journal article" date="2021" name="PeerJ">
        <title>Extensive microbial diversity within the chicken gut microbiome revealed by metagenomics and culture.</title>
        <authorList>
            <person name="Gilroy R."/>
            <person name="Ravi A."/>
            <person name="Getino M."/>
            <person name="Pursley I."/>
            <person name="Horton D.L."/>
            <person name="Alikhan N.F."/>
            <person name="Baker D."/>
            <person name="Gharbi K."/>
            <person name="Hall N."/>
            <person name="Watson M."/>
            <person name="Adriaenssens E.M."/>
            <person name="Foster-Nyarko E."/>
            <person name="Jarju S."/>
            <person name="Secka A."/>
            <person name="Antonio M."/>
            <person name="Oren A."/>
            <person name="Chaudhuri R.R."/>
            <person name="La Ragione R."/>
            <person name="Hildebrand F."/>
            <person name="Pallen M.J."/>
        </authorList>
    </citation>
    <scope>NUCLEOTIDE SEQUENCE</scope>
    <source>
        <strain evidence="6">ChiW3-316</strain>
    </source>
</reference>
<name>A0A9D1M508_9PROT</name>
<proteinExistence type="predicted"/>
<dbReference type="SUPFAM" id="SSF50324">
    <property type="entry name" value="Inorganic pyrophosphatase"/>
    <property type="match status" value="1"/>
</dbReference>
<accession>A0A9D1M508</accession>
<dbReference type="GO" id="GO:0006796">
    <property type="term" value="P:phosphate-containing compound metabolic process"/>
    <property type="evidence" value="ECO:0007669"/>
    <property type="project" value="InterPro"/>
</dbReference>
<dbReference type="GO" id="GO:0000287">
    <property type="term" value="F:magnesium ion binding"/>
    <property type="evidence" value="ECO:0007669"/>
    <property type="project" value="InterPro"/>
</dbReference>
<reference evidence="6" key="1">
    <citation type="submission" date="2020-10" db="EMBL/GenBank/DDBJ databases">
        <authorList>
            <person name="Gilroy R."/>
        </authorList>
    </citation>
    <scope>NUCLEOTIDE SEQUENCE</scope>
    <source>
        <strain evidence="6">ChiW3-316</strain>
    </source>
</reference>
<organism evidence="6 7">
    <name type="scientific">Candidatus Scatocola faecipullorum</name>
    <dbReference type="NCBI Taxonomy" id="2840917"/>
    <lineage>
        <taxon>Bacteria</taxon>
        <taxon>Pseudomonadati</taxon>
        <taxon>Pseudomonadota</taxon>
        <taxon>Alphaproteobacteria</taxon>
        <taxon>Rhodospirillales</taxon>
        <taxon>Rhodospirillaceae</taxon>
        <taxon>Rhodospirillaceae incertae sedis</taxon>
        <taxon>Candidatus Scatocola</taxon>
    </lineage>
</organism>
<evidence type="ECO:0000256" key="4">
    <source>
        <dbReference type="ARBA" id="ARBA00022801"/>
    </source>
</evidence>
<gene>
    <name evidence="6" type="ORF">IAD20_07645</name>
</gene>
<dbReference type="Gene3D" id="3.90.80.10">
    <property type="entry name" value="Inorganic pyrophosphatase"/>
    <property type="match status" value="1"/>
</dbReference>
<dbReference type="AlphaFoldDB" id="A0A9D1M508"/>
<dbReference type="Proteomes" id="UP000824107">
    <property type="component" value="Unassembled WGS sequence"/>
</dbReference>
<comment type="cofactor">
    <cofactor evidence="1">
        <name>Mg(2+)</name>
        <dbReference type="ChEBI" id="CHEBI:18420"/>
    </cofactor>
</comment>
<keyword evidence="5" id="KW-0460">Magnesium</keyword>
<dbReference type="InterPro" id="IPR036649">
    <property type="entry name" value="Pyrophosphatase_sf"/>
</dbReference>
<dbReference type="EC" id="3.6.1.1" evidence="2"/>
<dbReference type="InterPro" id="IPR027417">
    <property type="entry name" value="P-loop_NTPase"/>
</dbReference>
<dbReference type="EMBL" id="DVNC01000051">
    <property type="protein sequence ID" value="HIU53935.1"/>
    <property type="molecule type" value="Genomic_DNA"/>
</dbReference>
<evidence type="ECO:0000313" key="7">
    <source>
        <dbReference type="Proteomes" id="UP000824107"/>
    </source>
</evidence>
<evidence type="ECO:0000256" key="5">
    <source>
        <dbReference type="ARBA" id="ARBA00022842"/>
    </source>
</evidence>
<sequence>MLPALKYLGKTVSVTMDRPLGSRHPKYGFVYKANYGFLPGTVSGDGEEIDAYVLNIDRPLQNYTGKCTAVIHRTDDNDDKLIIIPQEDEISDLEIETQTAFQEKWFKHIIIRKIPAIHLICGFIGFGKTTYAKRLEQELPAVRFTHDEIMCARYGRSPEDFPEKYKLIDKEIRRDAAAEISRGHNVILDYGFWSKKKRQAYYRWARQLTPEVCFHVLRCDLNTAKERVLKRNADNLNELFIDENAFNILLQQYEPLSEEENYPAVFISSHPLSD</sequence>
<evidence type="ECO:0000256" key="2">
    <source>
        <dbReference type="ARBA" id="ARBA00012146"/>
    </source>
</evidence>
<evidence type="ECO:0000313" key="6">
    <source>
        <dbReference type="EMBL" id="HIU53935.1"/>
    </source>
</evidence>
<dbReference type="InterPro" id="IPR008162">
    <property type="entry name" value="Pyrophosphatase"/>
</dbReference>
<keyword evidence="3" id="KW-0479">Metal-binding</keyword>
<protein>
    <recommendedName>
        <fullName evidence="2">inorganic diphosphatase</fullName>
        <ecNumber evidence="2">3.6.1.1</ecNumber>
    </recommendedName>
</protein>
<dbReference type="GO" id="GO:0004427">
    <property type="term" value="F:inorganic diphosphate phosphatase activity"/>
    <property type="evidence" value="ECO:0007669"/>
    <property type="project" value="UniProtKB-EC"/>
</dbReference>